<feature type="transmembrane region" description="Helical" evidence="2">
    <location>
        <begin position="200"/>
        <end position="226"/>
    </location>
</feature>
<dbReference type="InterPro" id="IPR042307">
    <property type="entry name" value="Reeler_sf"/>
</dbReference>
<dbReference type="RefSeq" id="XP_040590758.1">
    <property type="nucleotide sequence ID" value="XM_040734824.1"/>
</dbReference>
<protein>
    <submittedName>
        <fullName evidence="5">LOW QUALITY PROTEIN: reelin domain-containing protein 1</fullName>
    </submittedName>
</protein>
<evidence type="ECO:0000313" key="4">
    <source>
        <dbReference type="Proteomes" id="UP000886700"/>
    </source>
</evidence>
<gene>
    <name evidence="5" type="primary">Reeld1</name>
</gene>
<organism evidence="4 5">
    <name type="scientific">Mesocricetus auratus</name>
    <name type="common">Golden hamster</name>
    <dbReference type="NCBI Taxonomy" id="10036"/>
    <lineage>
        <taxon>Eukaryota</taxon>
        <taxon>Metazoa</taxon>
        <taxon>Chordata</taxon>
        <taxon>Craniata</taxon>
        <taxon>Vertebrata</taxon>
        <taxon>Euteleostomi</taxon>
        <taxon>Mammalia</taxon>
        <taxon>Eutheria</taxon>
        <taxon>Euarchontoglires</taxon>
        <taxon>Glires</taxon>
        <taxon>Rodentia</taxon>
        <taxon>Myomorpha</taxon>
        <taxon>Muroidea</taxon>
        <taxon>Cricetidae</taxon>
        <taxon>Cricetinae</taxon>
        <taxon>Mesocricetus</taxon>
    </lineage>
</organism>
<accession>A0ABM2WQK1</accession>
<sequence length="256" mass="27768">MPCFQEADTVTHSNETRKRKLFFMWKAPAQPVGIILFLLSAIKSYFVYWARVKPCVVSQQTHSGVHSASVHRVEPGSPAAAPGRGQPHAAEGTAGYCLPVAHKPACHHHFQVLSLDLGGGHGRERSIGRCSPFTMVIKNAQVQKAQAQGIPSGGGGCPGCYGILLRKSCVNKALRTNLRPGEKLQRVAAHLETQLRTPQLLILICLWATLGVALAAGLGCLCWQYWHMWTEESFGEPTTDAAAGSDETESSCQEDR</sequence>
<reference evidence="5" key="1">
    <citation type="submission" date="2025-08" db="UniProtKB">
        <authorList>
            <consortium name="RefSeq"/>
        </authorList>
    </citation>
    <scope>IDENTIFICATION</scope>
    <source>
        <tissue evidence="5">Liver</tissue>
    </source>
</reference>
<feature type="transmembrane region" description="Helical" evidence="2">
    <location>
        <begin position="29"/>
        <end position="50"/>
    </location>
</feature>
<name>A0ABM2WQK1_MESAU</name>
<dbReference type="Proteomes" id="UP000886700">
    <property type="component" value="Unplaced"/>
</dbReference>
<evidence type="ECO:0000259" key="3">
    <source>
        <dbReference type="PROSITE" id="PS51019"/>
    </source>
</evidence>
<evidence type="ECO:0000313" key="5">
    <source>
        <dbReference type="RefSeq" id="XP_040590758.1"/>
    </source>
</evidence>
<keyword evidence="2" id="KW-0812">Transmembrane</keyword>
<proteinExistence type="predicted"/>
<dbReference type="Gene3D" id="2.60.40.4060">
    <property type="entry name" value="Reeler domain"/>
    <property type="match status" value="1"/>
</dbReference>
<dbReference type="GeneID" id="121135685"/>
<dbReference type="InterPro" id="IPR002861">
    <property type="entry name" value="Reeler_dom"/>
</dbReference>
<dbReference type="CDD" id="cd08544">
    <property type="entry name" value="Reeler"/>
    <property type="match status" value="1"/>
</dbReference>
<dbReference type="Pfam" id="PF02014">
    <property type="entry name" value="Reeler"/>
    <property type="match status" value="1"/>
</dbReference>
<keyword evidence="4" id="KW-1185">Reference proteome</keyword>
<feature type="domain" description="Reelin" evidence="3">
    <location>
        <begin position="1"/>
        <end position="75"/>
    </location>
</feature>
<feature type="region of interest" description="Disordered" evidence="1">
    <location>
        <begin position="67"/>
        <end position="87"/>
    </location>
</feature>
<evidence type="ECO:0000256" key="2">
    <source>
        <dbReference type="SAM" id="Phobius"/>
    </source>
</evidence>
<keyword evidence="2" id="KW-0472">Membrane</keyword>
<feature type="region of interest" description="Disordered" evidence="1">
    <location>
        <begin position="236"/>
        <end position="256"/>
    </location>
</feature>
<keyword evidence="2" id="KW-1133">Transmembrane helix</keyword>
<dbReference type="PROSITE" id="PS51019">
    <property type="entry name" value="REELIN"/>
    <property type="match status" value="1"/>
</dbReference>
<evidence type="ECO:0000256" key="1">
    <source>
        <dbReference type="SAM" id="MobiDB-lite"/>
    </source>
</evidence>